<sequence>MLRHLLVSIVVVALAGVAYFLFTHHGRQLIDRVYVNLDRAEHNARYRAGEPLDGTPDLAQFDARLQAAGVAPGTPIHIRIYKLESELEVWTEKD</sequence>
<reference evidence="2" key="1">
    <citation type="journal article" date="2014" name="Front. Microbiol.">
        <title>High frequency of phylogenetically diverse reductive dehalogenase-homologous genes in deep subseafloor sedimentary metagenomes.</title>
        <authorList>
            <person name="Kawai M."/>
            <person name="Futagami T."/>
            <person name="Toyoda A."/>
            <person name="Takaki Y."/>
            <person name="Nishi S."/>
            <person name="Hori S."/>
            <person name="Arai W."/>
            <person name="Tsubouchi T."/>
            <person name="Morono Y."/>
            <person name="Uchiyama I."/>
            <person name="Ito T."/>
            <person name="Fujiyama A."/>
            <person name="Inagaki F."/>
            <person name="Takami H."/>
        </authorList>
    </citation>
    <scope>NUCLEOTIDE SEQUENCE</scope>
    <source>
        <strain evidence="2">Expedition CK06-06</strain>
    </source>
</reference>
<evidence type="ECO:0000313" key="2">
    <source>
        <dbReference type="EMBL" id="GAJ06534.1"/>
    </source>
</evidence>
<accession>X1TMS1</accession>
<dbReference type="AlphaFoldDB" id="X1TMS1"/>
<gene>
    <name evidence="2" type="ORF">S12H4_46940</name>
</gene>
<keyword evidence="1" id="KW-0472">Membrane</keyword>
<feature type="transmembrane region" description="Helical" evidence="1">
    <location>
        <begin position="6"/>
        <end position="22"/>
    </location>
</feature>
<organism evidence="2">
    <name type="scientific">marine sediment metagenome</name>
    <dbReference type="NCBI Taxonomy" id="412755"/>
    <lineage>
        <taxon>unclassified sequences</taxon>
        <taxon>metagenomes</taxon>
        <taxon>ecological metagenomes</taxon>
    </lineage>
</organism>
<evidence type="ECO:0000256" key="1">
    <source>
        <dbReference type="SAM" id="Phobius"/>
    </source>
</evidence>
<keyword evidence="1" id="KW-1133">Transmembrane helix</keyword>
<dbReference type="EMBL" id="BARW01029167">
    <property type="protein sequence ID" value="GAJ06534.1"/>
    <property type="molecule type" value="Genomic_DNA"/>
</dbReference>
<name>X1TMS1_9ZZZZ</name>
<protein>
    <submittedName>
        <fullName evidence="2">Uncharacterized protein</fullName>
    </submittedName>
</protein>
<proteinExistence type="predicted"/>
<comment type="caution">
    <text evidence="2">The sequence shown here is derived from an EMBL/GenBank/DDBJ whole genome shotgun (WGS) entry which is preliminary data.</text>
</comment>
<keyword evidence="1" id="KW-0812">Transmembrane</keyword>
<feature type="non-terminal residue" evidence="2">
    <location>
        <position position="94"/>
    </location>
</feature>